<sequence length="594" mass="68294">MIIVGDIGGLPVYPYYTFAQTRVAEVMEDWAIRKKNTFENIYNGKGLNVPWYMTAGNHDYLGNISAQISYTNNSHKWRFPGLYYKLSFPLAHTCVEILMIDTIMLCGNVVKVQKDHHFRQEAERQWRWIEENLKISKADYLFVAGHYPIHSMASHGPTNCLRERLDPLLKRYHVSAYFSGHDHTLQHIVYPIKEGYEMHYVVSGAGSRSDHSTKHLGTIPTQFLMFHYPIGWNPVSNWGFTYGGFLYMEITKRFAIDFVGAVKDITTDEGTAYLKIIVVGDIGGLPEFPYYTYAQSKLEKVMENWAKEKDIHCVVSVGDNIYYVGVKNEHDSRFHTTFENVYRGPGLNVSWYTIAGNHDHFGNITAQIAYTNHSQKWVFPELYYKLSFTRNNFSVDVLMIDTIVLCGNTADIKNGGFFDIFISKRFHPKGPSEVTPAEKQWRWIEENLNSSRADYLFVVGHYPVYSMGSHGPTDCLRERLNPLLRFYNVSAYLSGHEHNLQHIVYPTDRGHLLHYVVSGAGSRADHSKKHIRTIPKNFLKFHYPSSWNPVSQLGFTYGGFVFMEITKANATLEFVTGNNVEKYKATIEPRLIAV</sequence>
<dbReference type="InterPro" id="IPR004843">
    <property type="entry name" value="Calcineurin-like_PHP"/>
</dbReference>
<dbReference type="InterPro" id="IPR029052">
    <property type="entry name" value="Metallo-depent_PP-like"/>
</dbReference>
<dbReference type="PANTHER" id="PTHR10161:SF14">
    <property type="entry name" value="TARTRATE-RESISTANT ACID PHOSPHATASE TYPE 5"/>
    <property type="match status" value="1"/>
</dbReference>
<feature type="domain" description="Calcineurin-like phosphoesterase" evidence="8">
    <location>
        <begin position="35"/>
        <end position="184"/>
    </location>
</feature>
<evidence type="ECO:0000256" key="5">
    <source>
        <dbReference type="ARBA" id="ARBA00022801"/>
    </source>
</evidence>
<accession>A0AA36GIB6</accession>
<keyword evidence="4" id="KW-0732">Signal</keyword>
<dbReference type="EMBL" id="CATQJL010000112">
    <property type="protein sequence ID" value="CAJ0592705.1"/>
    <property type="molecule type" value="Genomic_DNA"/>
</dbReference>
<organism evidence="9 10">
    <name type="scientific">Cylicocyclus nassatus</name>
    <name type="common">Nematode worm</name>
    <dbReference type="NCBI Taxonomy" id="53992"/>
    <lineage>
        <taxon>Eukaryota</taxon>
        <taxon>Metazoa</taxon>
        <taxon>Ecdysozoa</taxon>
        <taxon>Nematoda</taxon>
        <taxon>Chromadorea</taxon>
        <taxon>Rhabditida</taxon>
        <taxon>Rhabditina</taxon>
        <taxon>Rhabditomorpha</taxon>
        <taxon>Strongyloidea</taxon>
        <taxon>Strongylidae</taxon>
        <taxon>Cylicocyclus</taxon>
    </lineage>
</organism>
<reference evidence="9" key="1">
    <citation type="submission" date="2023-07" db="EMBL/GenBank/DDBJ databases">
        <authorList>
            <consortium name="CYATHOMIX"/>
        </authorList>
    </citation>
    <scope>NUCLEOTIDE SEQUENCE</scope>
    <source>
        <strain evidence="9">N/A</strain>
    </source>
</reference>
<dbReference type="Proteomes" id="UP001176961">
    <property type="component" value="Unassembled WGS sequence"/>
</dbReference>
<evidence type="ECO:0000256" key="6">
    <source>
        <dbReference type="ARBA" id="ARBA00029999"/>
    </source>
</evidence>
<feature type="domain" description="Calcineurin-like phosphoesterase" evidence="8">
    <location>
        <begin position="274"/>
        <end position="499"/>
    </location>
</feature>
<comment type="caution">
    <text evidence="9">The sequence shown here is derived from an EMBL/GenBank/DDBJ whole genome shotgun (WGS) entry which is preliminary data.</text>
</comment>
<dbReference type="Gene3D" id="3.60.21.10">
    <property type="match status" value="2"/>
</dbReference>
<keyword evidence="5" id="KW-0378">Hydrolase</keyword>
<evidence type="ECO:0000313" key="10">
    <source>
        <dbReference type="Proteomes" id="UP001176961"/>
    </source>
</evidence>
<dbReference type="InterPro" id="IPR024927">
    <property type="entry name" value="Acid_PPase"/>
</dbReference>
<evidence type="ECO:0000259" key="8">
    <source>
        <dbReference type="Pfam" id="PF00149"/>
    </source>
</evidence>
<evidence type="ECO:0000256" key="4">
    <source>
        <dbReference type="ARBA" id="ARBA00022729"/>
    </source>
</evidence>
<gene>
    <name evidence="9" type="ORF">CYNAS_LOCUS4688</name>
</gene>
<dbReference type="SUPFAM" id="SSF56300">
    <property type="entry name" value="Metallo-dependent phosphatases"/>
    <property type="match status" value="2"/>
</dbReference>
<dbReference type="FunFam" id="3.60.21.10:FF:000062">
    <property type="entry name" value="Tartrate-resistant acid phosphatase type 5"/>
    <property type="match status" value="1"/>
</dbReference>
<keyword evidence="10" id="KW-1185">Reference proteome</keyword>
<name>A0AA36GIB6_CYLNA</name>
<dbReference type="Pfam" id="PF00149">
    <property type="entry name" value="Metallophos"/>
    <property type="match status" value="2"/>
</dbReference>
<dbReference type="PANTHER" id="PTHR10161">
    <property type="entry name" value="TARTRATE-RESISTANT ACID PHOSPHATASE TYPE 5"/>
    <property type="match status" value="1"/>
</dbReference>
<evidence type="ECO:0000256" key="2">
    <source>
        <dbReference type="ARBA" id="ARBA00012646"/>
    </source>
</evidence>
<evidence type="ECO:0000256" key="7">
    <source>
        <dbReference type="ARBA" id="ARBA00031589"/>
    </source>
</evidence>
<evidence type="ECO:0000313" key="9">
    <source>
        <dbReference type="EMBL" id="CAJ0592705.1"/>
    </source>
</evidence>
<protein>
    <recommendedName>
        <fullName evidence="3">Tartrate-resistant acid phosphatase type 5</fullName>
        <ecNumber evidence="2">3.1.3.2</ecNumber>
    </recommendedName>
    <alternativeName>
        <fullName evidence="7">Tartrate-resistant acid ATPase</fullName>
    </alternativeName>
    <alternativeName>
        <fullName evidence="6">Type 5 acid phosphatase</fullName>
    </alternativeName>
</protein>
<evidence type="ECO:0000256" key="3">
    <source>
        <dbReference type="ARBA" id="ARBA00015822"/>
    </source>
</evidence>
<dbReference type="EC" id="3.1.3.2" evidence="2"/>
<comment type="catalytic activity">
    <reaction evidence="1">
        <text>a phosphate monoester + H2O = an alcohol + phosphate</text>
        <dbReference type="Rhea" id="RHEA:15017"/>
        <dbReference type="ChEBI" id="CHEBI:15377"/>
        <dbReference type="ChEBI" id="CHEBI:30879"/>
        <dbReference type="ChEBI" id="CHEBI:43474"/>
        <dbReference type="ChEBI" id="CHEBI:67140"/>
        <dbReference type="EC" id="3.1.3.2"/>
    </reaction>
</comment>
<dbReference type="InterPro" id="IPR051558">
    <property type="entry name" value="Metallophosphoesterase_PAP"/>
</dbReference>
<evidence type="ECO:0000256" key="1">
    <source>
        <dbReference type="ARBA" id="ARBA00000032"/>
    </source>
</evidence>
<dbReference type="AlphaFoldDB" id="A0AA36GIB6"/>
<proteinExistence type="predicted"/>
<dbReference type="GO" id="GO:0003993">
    <property type="term" value="F:acid phosphatase activity"/>
    <property type="evidence" value="ECO:0007669"/>
    <property type="project" value="UniProtKB-EC"/>
</dbReference>
<dbReference type="CDD" id="cd07378">
    <property type="entry name" value="MPP_ACP5"/>
    <property type="match status" value="2"/>
</dbReference>